<dbReference type="Proteomes" id="UP000789508">
    <property type="component" value="Unassembled WGS sequence"/>
</dbReference>
<reference evidence="1" key="1">
    <citation type="submission" date="2021-06" db="EMBL/GenBank/DDBJ databases">
        <authorList>
            <person name="Kallberg Y."/>
            <person name="Tangrot J."/>
            <person name="Rosling A."/>
        </authorList>
    </citation>
    <scope>NUCLEOTIDE SEQUENCE</scope>
    <source>
        <strain evidence="1">FL130A</strain>
    </source>
</reference>
<dbReference type="CDD" id="cd02042">
    <property type="entry name" value="ParAB_family"/>
    <property type="match status" value="1"/>
</dbReference>
<evidence type="ECO:0000313" key="1">
    <source>
        <dbReference type="EMBL" id="CAG8583817.1"/>
    </source>
</evidence>
<dbReference type="SUPFAM" id="SSF50118">
    <property type="entry name" value="Cell growth inhibitor/plasmid maintenance toxic component"/>
    <property type="match status" value="1"/>
</dbReference>
<dbReference type="OrthoDB" id="2398546at2759"/>
<accession>A0A9N9BY23</accession>
<name>A0A9N9BY23_9GLOM</name>
<dbReference type="Pfam" id="PF02452">
    <property type="entry name" value="PemK_toxin"/>
    <property type="match status" value="1"/>
</dbReference>
<dbReference type="AlphaFoldDB" id="A0A9N9BY23"/>
<dbReference type="SUPFAM" id="SSF52540">
    <property type="entry name" value="P-loop containing nucleoside triphosphate hydrolases"/>
    <property type="match status" value="1"/>
</dbReference>
<evidence type="ECO:0000313" key="2">
    <source>
        <dbReference type="Proteomes" id="UP000789508"/>
    </source>
</evidence>
<dbReference type="InterPro" id="IPR003477">
    <property type="entry name" value="PemK-like"/>
</dbReference>
<comment type="caution">
    <text evidence="1">The sequence shown here is derived from an EMBL/GenBank/DDBJ whole genome shotgun (WGS) entry which is preliminary data.</text>
</comment>
<dbReference type="Gene3D" id="2.30.30.110">
    <property type="match status" value="1"/>
</dbReference>
<dbReference type="InterPro" id="IPR027417">
    <property type="entry name" value="P-loop_NTPase"/>
</dbReference>
<dbReference type="GO" id="GO:0003677">
    <property type="term" value="F:DNA binding"/>
    <property type="evidence" value="ECO:0007669"/>
    <property type="project" value="InterPro"/>
</dbReference>
<dbReference type="EMBL" id="CAJVPS010003154">
    <property type="protein sequence ID" value="CAG8583817.1"/>
    <property type="molecule type" value="Genomic_DNA"/>
</dbReference>
<gene>
    <name evidence="1" type="ORF">ALEPTO_LOCUS7391</name>
</gene>
<dbReference type="InterPro" id="IPR011067">
    <property type="entry name" value="Plasmid_toxin/cell-grow_inhib"/>
</dbReference>
<proteinExistence type="predicted"/>
<sequence length="498" mass="56509">MAEMQIEFDEETVGTEVRGPRPGVIISDNSYNDISRRVIALPCSKTLDPLYSFELFVPQLANNINGKVMIDQIQCIDKERIKGGVGKSTLSQALASEASQQKIKTLLADYDPQQKTKIIKQEKDFDLTIIDGPARTSQGTLEIAKQANLVIQPTGASLADLKPSVNEFHALVKAGIPKKKLVFVLNHLATKSEEEAARKYLTMAGYSVLNHSLKEKASYRLIQNEGKSISEVIYKGLQKEAKELVKEIIKTPPSLFETTSHLQLPEVIGEKVDKRTLRRTGRTEQFATRVSKEWLEKVKGIAEKENLKLVEVLERMLERYSISSQKLLKVLGERIANKEIKSDGNRDYLYVVDRNFNKIIAVDIDTGKTKYNQFLIAADNGRLELVSNSGDKVLANQKQPKKIWCLTSLPPKKKGRNILAGVIDRLLRNTAELRNWLESMESMEKEQALDEADYILRTNFELVAKIYRFSYVKTQHGYQVYLLFEELSPNCEIYHRDS</sequence>
<protein>
    <submittedName>
        <fullName evidence="1">7586_t:CDS:1</fullName>
    </submittedName>
</protein>
<organism evidence="1 2">
    <name type="scientific">Ambispora leptoticha</name>
    <dbReference type="NCBI Taxonomy" id="144679"/>
    <lineage>
        <taxon>Eukaryota</taxon>
        <taxon>Fungi</taxon>
        <taxon>Fungi incertae sedis</taxon>
        <taxon>Mucoromycota</taxon>
        <taxon>Glomeromycotina</taxon>
        <taxon>Glomeromycetes</taxon>
        <taxon>Archaeosporales</taxon>
        <taxon>Ambisporaceae</taxon>
        <taxon>Ambispora</taxon>
    </lineage>
</organism>
<keyword evidence="2" id="KW-1185">Reference proteome</keyword>
<dbReference type="Gene3D" id="3.40.50.300">
    <property type="entry name" value="P-loop containing nucleotide triphosphate hydrolases"/>
    <property type="match status" value="1"/>
</dbReference>